<dbReference type="Proteomes" id="UP001234178">
    <property type="component" value="Unassembled WGS sequence"/>
</dbReference>
<protein>
    <submittedName>
        <fullName evidence="2">Uncharacterized protein</fullName>
    </submittedName>
</protein>
<comment type="caution">
    <text evidence="2">The sequence shown here is derived from an EMBL/GenBank/DDBJ whole genome shotgun (WGS) entry which is preliminary data.</text>
</comment>
<feature type="region of interest" description="Disordered" evidence="1">
    <location>
        <begin position="44"/>
        <end position="80"/>
    </location>
</feature>
<dbReference type="EMBL" id="JAOYFB010000005">
    <property type="protein sequence ID" value="KAK4016567.1"/>
    <property type="molecule type" value="Genomic_DNA"/>
</dbReference>
<evidence type="ECO:0000256" key="1">
    <source>
        <dbReference type="SAM" id="MobiDB-lite"/>
    </source>
</evidence>
<feature type="compositionally biased region" description="Basic and acidic residues" evidence="1">
    <location>
        <begin position="46"/>
        <end position="77"/>
    </location>
</feature>
<sequence length="117" mass="13279">MEEHDRIQKSGVVRSCSDPFARAPGLVYRGFLFNVTKDIESGMYSKSEKRARQNRTRVDSLCRQGDSKGGGKERESALDGYSFSFPSPHSSFHVVVLLFGWEEEQQKQQRGQESMGE</sequence>
<proteinExistence type="predicted"/>
<evidence type="ECO:0000313" key="3">
    <source>
        <dbReference type="Proteomes" id="UP001234178"/>
    </source>
</evidence>
<name>A0ABQ9ZUG9_9CRUS</name>
<evidence type="ECO:0000313" key="2">
    <source>
        <dbReference type="EMBL" id="KAK4016567.1"/>
    </source>
</evidence>
<reference evidence="2 3" key="1">
    <citation type="journal article" date="2023" name="Nucleic Acids Res.">
        <title>The hologenome of Daphnia magna reveals possible DNA methylation and microbiome-mediated evolution of the host genome.</title>
        <authorList>
            <person name="Chaturvedi A."/>
            <person name="Li X."/>
            <person name="Dhandapani V."/>
            <person name="Marshall H."/>
            <person name="Kissane S."/>
            <person name="Cuenca-Cambronero M."/>
            <person name="Asole G."/>
            <person name="Calvet F."/>
            <person name="Ruiz-Romero M."/>
            <person name="Marangio P."/>
            <person name="Guigo R."/>
            <person name="Rago D."/>
            <person name="Mirbahai L."/>
            <person name="Eastwood N."/>
            <person name="Colbourne J.K."/>
            <person name="Zhou J."/>
            <person name="Mallon E."/>
            <person name="Orsini L."/>
        </authorList>
    </citation>
    <scope>NUCLEOTIDE SEQUENCE [LARGE SCALE GENOMIC DNA]</scope>
    <source>
        <strain evidence="2">LRV0_1</strain>
    </source>
</reference>
<accession>A0ABQ9ZUG9</accession>
<keyword evidence="3" id="KW-1185">Reference proteome</keyword>
<organism evidence="2 3">
    <name type="scientific">Daphnia magna</name>
    <dbReference type="NCBI Taxonomy" id="35525"/>
    <lineage>
        <taxon>Eukaryota</taxon>
        <taxon>Metazoa</taxon>
        <taxon>Ecdysozoa</taxon>
        <taxon>Arthropoda</taxon>
        <taxon>Crustacea</taxon>
        <taxon>Branchiopoda</taxon>
        <taxon>Diplostraca</taxon>
        <taxon>Cladocera</taxon>
        <taxon>Anomopoda</taxon>
        <taxon>Daphniidae</taxon>
        <taxon>Daphnia</taxon>
    </lineage>
</organism>
<gene>
    <name evidence="2" type="ORF">OUZ56_031527</name>
</gene>